<dbReference type="PRINTS" id="PR00344">
    <property type="entry name" value="BCTRLSENSOR"/>
</dbReference>
<keyword evidence="7" id="KW-0547">Nucleotide-binding</keyword>
<dbReference type="GO" id="GO:0006935">
    <property type="term" value="P:chemotaxis"/>
    <property type="evidence" value="ECO:0007669"/>
    <property type="project" value="UniProtKB-KW"/>
</dbReference>
<dbReference type="SUPFAM" id="SSF47384">
    <property type="entry name" value="Homodimeric domain of signal transducing histidine kinase"/>
    <property type="match status" value="1"/>
</dbReference>
<dbReference type="EC" id="2.7.13.3" evidence="2"/>
<dbReference type="InterPro" id="IPR035891">
    <property type="entry name" value="CheY-binding_CheA"/>
</dbReference>
<organism evidence="15 16">
    <name type="scientific">Anaerobranca gottschalkii DSM 13577</name>
    <dbReference type="NCBI Taxonomy" id="1120990"/>
    <lineage>
        <taxon>Bacteria</taxon>
        <taxon>Bacillati</taxon>
        <taxon>Bacillota</taxon>
        <taxon>Clostridia</taxon>
        <taxon>Eubacteriales</taxon>
        <taxon>Proteinivoracaceae</taxon>
        <taxon>Anaerobranca</taxon>
    </lineage>
</organism>
<dbReference type="GO" id="GO:0005524">
    <property type="term" value="F:ATP binding"/>
    <property type="evidence" value="ECO:0007669"/>
    <property type="project" value="UniProtKB-KW"/>
</dbReference>
<feature type="modified residue" description="Phosphohistidine" evidence="11">
    <location>
        <position position="46"/>
    </location>
</feature>
<evidence type="ECO:0000256" key="4">
    <source>
        <dbReference type="ARBA" id="ARBA00022500"/>
    </source>
</evidence>
<evidence type="ECO:0000256" key="9">
    <source>
        <dbReference type="ARBA" id="ARBA00022840"/>
    </source>
</evidence>
<comment type="catalytic activity">
    <reaction evidence="1">
        <text>ATP + protein L-histidine = ADP + protein N-phospho-L-histidine.</text>
        <dbReference type="EC" id="2.7.13.3"/>
    </reaction>
</comment>
<dbReference type="GO" id="GO:0000155">
    <property type="term" value="F:phosphorelay sensor kinase activity"/>
    <property type="evidence" value="ECO:0007669"/>
    <property type="project" value="InterPro"/>
</dbReference>
<dbReference type="InterPro" id="IPR036641">
    <property type="entry name" value="HPT_dom_sf"/>
</dbReference>
<keyword evidence="6" id="KW-0808">Transferase</keyword>
<dbReference type="SMART" id="SM01231">
    <property type="entry name" value="H-kinase_dim"/>
    <property type="match status" value="1"/>
</dbReference>
<dbReference type="Gene3D" id="1.20.120.160">
    <property type="entry name" value="HPT domain"/>
    <property type="match status" value="1"/>
</dbReference>
<dbReference type="AlphaFoldDB" id="A0A1H9ZC52"/>
<dbReference type="SUPFAM" id="SSF47226">
    <property type="entry name" value="Histidine-containing phosphotransfer domain, HPT domain"/>
    <property type="match status" value="1"/>
</dbReference>
<dbReference type="InterPro" id="IPR036061">
    <property type="entry name" value="CheW-like_dom_sf"/>
</dbReference>
<dbReference type="InterPro" id="IPR037052">
    <property type="entry name" value="CheA-like_P2_sf"/>
</dbReference>
<reference evidence="16" key="1">
    <citation type="submission" date="2016-10" db="EMBL/GenBank/DDBJ databases">
        <authorList>
            <person name="Varghese N."/>
            <person name="Submissions S."/>
        </authorList>
    </citation>
    <scope>NUCLEOTIDE SEQUENCE [LARGE SCALE GENOMIC DNA]</scope>
    <source>
        <strain evidence="16">DSM 13577</strain>
    </source>
</reference>
<dbReference type="InterPro" id="IPR005467">
    <property type="entry name" value="His_kinase_dom"/>
</dbReference>
<dbReference type="SUPFAM" id="SSF50341">
    <property type="entry name" value="CheW-like"/>
    <property type="match status" value="1"/>
</dbReference>
<evidence type="ECO:0000256" key="1">
    <source>
        <dbReference type="ARBA" id="ARBA00000085"/>
    </source>
</evidence>
<dbReference type="FunFam" id="2.30.30.40:FF:000048">
    <property type="entry name" value="Chemotaxis protein CheA, putative"/>
    <property type="match status" value="1"/>
</dbReference>
<proteinExistence type="predicted"/>
<dbReference type="Pfam" id="PF01627">
    <property type="entry name" value="Hpt"/>
    <property type="match status" value="1"/>
</dbReference>
<dbReference type="Proteomes" id="UP000243819">
    <property type="component" value="Unassembled WGS sequence"/>
</dbReference>
<dbReference type="CDD" id="cd00088">
    <property type="entry name" value="HPT"/>
    <property type="match status" value="1"/>
</dbReference>
<evidence type="ECO:0000256" key="3">
    <source>
        <dbReference type="ARBA" id="ARBA00021495"/>
    </source>
</evidence>
<dbReference type="CDD" id="cd00731">
    <property type="entry name" value="CheA_reg"/>
    <property type="match status" value="1"/>
</dbReference>
<dbReference type="InterPro" id="IPR036097">
    <property type="entry name" value="HisK_dim/P_sf"/>
</dbReference>
<keyword evidence="16" id="KW-1185">Reference proteome</keyword>
<feature type="domain" description="CheW-like" evidence="13">
    <location>
        <begin position="522"/>
        <end position="651"/>
    </location>
</feature>
<name>A0A1H9ZC52_9FIRM</name>
<evidence type="ECO:0000313" key="15">
    <source>
        <dbReference type="EMBL" id="SES79199.1"/>
    </source>
</evidence>
<dbReference type="PANTHER" id="PTHR43395:SF1">
    <property type="entry name" value="CHEMOTAXIS PROTEIN CHEA"/>
    <property type="match status" value="1"/>
</dbReference>
<dbReference type="Gene3D" id="3.30.565.10">
    <property type="entry name" value="Histidine kinase-like ATPase, C-terminal domain"/>
    <property type="match status" value="1"/>
</dbReference>
<dbReference type="SMART" id="SM00387">
    <property type="entry name" value="HATPase_c"/>
    <property type="match status" value="1"/>
</dbReference>
<dbReference type="SUPFAM" id="SSF55874">
    <property type="entry name" value="ATPase domain of HSP90 chaperone/DNA topoisomerase II/histidine kinase"/>
    <property type="match status" value="1"/>
</dbReference>
<keyword evidence="8 15" id="KW-0418">Kinase</keyword>
<dbReference type="STRING" id="1120990.SAMN03080614_100821"/>
<feature type="domain" description="HPt" evidence="14">
    <location>
        <begin position="1"/>
        <end position="103"/>
    </location>
</feature>
<dbReference type="InterPro" id="IPR002545">
    <property type="entry name" value="CheW-lke_dom"/>
</dbReference>
<dbReference type="SUPFAM" id="SSF55052">
    <property type="entry name" value="CheY-binding domain of CheA"/>
    <property type="match status" value="1"/>
</dbReference>
<gene>
    <name evidence="15" type="ORF">SAMN03080614_100821</name>
</gene>
<dbReference type="InterPro" id="IPR004105">
    <property type="entry name" value="CheA-like_dim"/>
</dbReference>
<evidence type="ECO:0000256" key="8">
    <source>
        <dbReference type="ARBA" id="ARBA00022777"/>
    </source>
</evidence>
<dbReference type="Pfam" id="PF07194">
    <property type="entry name" value="P2"/>
    <property type="match status" value="1"/>
</dbReference>
<dbReference type="Pfam" id="PF02895">
    <property type="entry name" value="H-kinase_dim"/>
    <property type="match status" value="1"/>
</dbReference>
<keyword evidence="4" id="KW-0145">Chemotaxis</keyword>
<dbReference type="SMART" id="SM00260">
    <property type="entry name" value="CheW"/>
    <property type="match status" value="1"/>
</dbReference>
<dbReference type="SMART" id="SM00073">
    <property type="entry name" value="HPT"/>
    <property type="match status" value="1"/>
</dbReference>
<evidence type="ECO:0000256" key="10">
    <source>
        <dbReference type="ARBA" id="ARBA00023012"/>
    </source>
</evidence>
<dbReference type="Pfam" id="PF02518">
    <property type="entry name" value="HATPase_c"/>
    <property type="match status" value="1"/>
</dbReference>
<dbReference type="InterPro" id="IPR036890">
    <property type="entry name" value="HATPase_C_sf"/>
</dbReference>
<dbReference type="InterPro" id="IPR004358">
    <property type="entry name" value="Sig_transdc_His_kin-like_C"/>
</dbReference>
<dbReference type="InterPro" id="IPR051315">
    <property type="entry name" value="Bact_Chemotaxis_CheA"/>
</dbReference>
<dbReference type="Gene3D" id="3.30.70.1110">
    <property type="entry name" value="Histidine kinase CheA-like, P2 response regulator-binding domain"/>
    <property type="match status" value="1"/>
</dbReference>
<protein>
    <recommendedName>
        <fullName evidence="3">Chemotaxis protein CheA</fullName>
        <ecNumber evidence="2">2.7.13.3</ecNumber>
    </recommendedName>
</protein>
<evidence type="ECO:0000256" key="7">
    <source>
        <dbReference type="ARBA" id="ARBA00022741"/>
    </source>
</evidence>
<evidence type="ECO:0000313" key="16">
    <source>
        <dbReference type="Proteomes" id="UP000243819"/>
    </source>
</evidence>
<evidence type="ECO:0000259" key="13">
    <source>
        <dbReference type="PROSITE" id="PS50851"/>
    </source>
</evidence>
<dbReference type="FunFam" id="3.30.565.10:FF:000016">
    <property type="entry name" value="Chemotaxis protein CheA, putative"/>
    <property type="match status" value="1"/>
</dbReference>
<dbReference type="InterPro" id="IPR010808">
    <property type="entry name" value="CheA_P2-bd"/>
</dbReference>
<sequence length="651" mass="73110">MDMSNYLPIFFEESEENLQIINDNLLSLENNPKDIQAVNEIFRAAHTLKGMSATMGFQAIAEITHNIENYLDEIRKGEKELTVTILNTLFKAFDILSQALNDIRQGKNTDLDKKILDDLFNHKNEQQMIIQEDSTSKIVKDYEQYVISNALAQGFNVYHLKIELSKECILKSARAFIVYKQLEELGEIIKTSPTVEDIEEERFEDTFEIWLISRNRKDELEKVKEIPEVARVEIISLDENTKEIRVKEKKDESQNSTKSLEVNGQANNFKNQATIRVDINRLDALMNLVSELVINKTGLNQSVSTNNQALALEGLEQLHRITTELQNVVMSLRMVPIDRVFSRFPRMVRDTAKDLGKEVELTIIGKETELDRTIIDEIGDPLVHLIRNAIDHGLEDKEERKKLGKSEKGKIELKAYQSGNEVFIEVSDDGKGIDYKKIGQTAVNKGIINNNQLATLDPHNILQLIFEPGFSTKEVVTDLSGRGVGLDVVKTSIEALGGGIEIQTEIGKGTKFIIHLPLTLAIIQGLLVKVGEEKYAIPLASIVETAAFDSRNIKKVGNQKVLMFRNSVLPLVDLADVLECKRKANSELSMVIVKKGDKQIGLIVDDLIGQQEIVIKHLGDFLSNIKGFAGATISGDGEVILILDTNSLFFN</sequence>
<evidence type="ECO:0000256" key="2">
    <source>
        <dbReference type="ARBA" id="ARBA00012438"/>
    </source>
</evidence>
<dbReference type="InterPro" id="IPR008207">
    <property type="entry name" value="Sig_transdc_His_kin_Hpt_dom"/>
</dbReference>
<feature type="domain" description="Histidine kinase" evidence="12">
    <location>
        <begin position="274"/>
        <end position="520"/>
    </location>
</feature>
<dbReference type="InterPro" id="IPR037006">
    <property type="entry name" value="CheA-like_homodim_sf"/>
</dbReference>
<dbReference type="PROSITE" id="PS50894">
    <property type="entry name" value="HPT"/>
    <property type="match status" value="1"/>
</dbReference>
<dbReference type="Gene3D" id="1.10.287.560">
    <property type="entry name" value="Histidine kinase CheA-like, homodimeric domain"/>
    <property type="match status" value="1"/>
</dbReference>
<evidence type="ECO:0000256" key="6">
    <source>
        <dbReference type="ARBA" id="ARBA00022679"/>
    </source>
</evidence>
<dbReference type="PANTHER" id="PTHR43395">
    <property type="entry name" value="SENSOR HISTIDINE KINASE CHEA"/>
    <property type="match status" value="1"/>
</dbReference>
<dbReference type="OrthoDB" id="9803176at2"/>
<evidence type="ECO:0000256" key="11">
    <source>
        <dbReference type="PROSITE-ProRule" id="PRU00110"/>
    </source>
</evidence>
<dbReference type="EMBL" id="FOIF01000008">
    <property type="protein sequence ID" value="SES79199.1"/>
    <property type="molecule type" value="Genomic_DNA"/>
</dbReference>
<dbReference type="CDD" id="cd16916">
    <property type="entry name" value="HATPase_CheA-like"/>
    <property type="match status" value="1"/>
</dbReference>
<keyword evidence="10" id="KW-0902">Two-component regulatory system</keyword>
<keyword evidence="5 11" id="KW-0597">Phosphoprotein</keyword>
<evidence type="ECO:0000256" key="5">
    <source>
        <dbReference type="ARBA" id="ARBA00022553"/>
    </source>
</evidence>
<evidence type="ECO:0000259" key="12">
    <source>
        <dbReference type="PROSITE" id="PS50109"/>
    </source>
</evidence>
<accession>A0A1H9ZC52</accession>
<dbReference type="RefSeq" id="WP_091349359.1">
    <property type="nucleotide sequence ID" value="NZ_FOIF01000008.1"/>
</dbReference>
<evidence type="ECO:0000259" key="14">
    <source>
        <dbReference type="PROSITE" id="PS50894"/>
    </source>
</evidence>
<dbReference type="InterPro" id="IPR003594">
    <property type="entry name" value="HATPase_dom"/>
</dbReference>
<dbReference type="PROSITE" id="PS50851">
    <property type="entry name" value="CHEW"/>
    <property type="match status" value="1"/>
</dbReference>
<dbReference type="PROSITE" id="PS50109">
    <property type="entry name" value="HIS_KIN"/>
    <property type="match status" value="1"/>
</dbReference>
<dbReference type="Pfam" id="PF01584">
    <property type="entry name" value="CheW"/>
    <property type="match status" value="1"/>
</dbReference>
<keyword evidence="9" id="KW-0067">ATP-binding</keyword>
<dbReference type="GO" id="GO:0005737">
    <property type="term" value="C:cytoplasm"/>
    <property type="evidence" value="ECO:0007669"/>
    <property type="project" value="InterPro"/>
</dbReference>
<dbReference type="Gene3D" id="2.30.30.40">
    <property type="entry name" value="SH3 Domains"/>
    <property type="match status" value="1"/>
</dbReference>